<keyword evidence="1" id="KW-0732">Signal</keyword>
<feature type="signal peptide" evidence="1">
    <location>
        <begin position="1"/>
        <end position="20"/>
    </location>
</feature>
<protein>
    <submittedName>
        <fullName evidence="2">Uncharacterized protein</fullName>
    </submittedName>
</protein>
<dbReference type="AlphaFoldDB" id="A0A2T9ZDM4"/>
<accession>A0A2T9ZDM4</accession>
<evidence type="ECO:0000256" key="1">
    <source>
        <dbReference type="SAM" id="SignalP"/>
    </source>
</evidence>
<comment type="caution">
    <text evidence="2">The sequence shown here is derived from an EMBL/GenBank/DDBJ whole genome shotgun (WGS) entry which is preliminary data.</text>
</comment>
<feature type="chain" id="PRO_5015507535" evidence="1">
    <location>
        <begin position="21"/>
        <end position="147"/>
    </location>
</feature>
<gene>
    <name evidence="2" type="ORF">BB560_002867</name>
</gene>
<dbReference type="Proteomes" id="UP000245609">
    <property type="component" value="Unassembled WGS sequence"/>
</dbReference>
<organism evidence="2 3">
    <name type="scientific">Smittium megazygosporum</name>
    <dbReference type="NCBI Taxonomy" id="133381"/>
    <lineage>
        <taxon>Eukaryota</taxon>
        <taxon>Fungi</taxon>
        <taxon>Fungi incertae sedis</taxon>
        <taxon>Zoopagomycota</taxon>
        <taxon>Kickxellomycotina</taxon>
        <taxon>Harpellomycetes</taxon>
        <taxon>Harpellales</taxon>
        <taxon>Legeriomycetaceae</taxon>
        <taxon>Smittium</taxon>
    </lineage>
</organism>
<name>A0A2T9ZDM4_9FUNG</name>
<reference evidence="2 3" key="1">
    <citation type="journal article" date="2018" name="MBio">
        <title>Comparative Genomics Reveals the Core Gene Toolbox for the Fungus-Insect Symbiosis.</title>
        <authorList>
            <person name="Wang Y."/>
            <person name="Stata M."/>
            <person name="Wang W."/>
            <person name="Stajich J.E."/>
            <person name="White M.M."/>
            <person name="Moncalvo J.M."/>
        </authorList>
    </citation>
    <scope>NUCLEOTIDE SEQUENCE [LARGE SCALE GENOMIC DNA]</scope>
    <source>
        <strain evidence="2 3">SC-DP-2</strain>
    </source>
</reference>
<dbReference type="EMBL" id="MBFS01000358">
    <property type="protein sequence ID" value="PVV02681.1"/>
    <property type="molecule type" value="Genomic_DNA"/>
</dbReference>
<evidence type="ECO:0000313" key="3">
    <source>
        <dbReference type="Proteomes" id="UP000245609"/>
    </source>
</evidence>
<proteinExistence type="predicted"/>
<keyword evidence="3" id="KW-1185">Reference proteome</keyword>
<evidence type="ECO:0000313" key="2">
    <source>
        <dbReference type="EMBL" id="PVV02681.1"/>
    </source>
</evidence>
<sequence>MKAFSLFLLTFNFLLTLLDAASTPQLLETGPGTSFFRRSNFINYVGDVWITFYRREGLHSEFRSVRGTPSTNDCQEIDGNAASSRWSGYHNGCITFYSEEKCQGNKKTWSLDRTKQRMPHNFDEDIQGPAKSYLISGSRNRDCEINS</sequence>